<keyword evidence="2" id="KW-0808">Transferase</keyword>
<dbReference type="PANTHER" id="PTHR45947:SF3">
    <property type="entry name" value="SULFOQUINOVOSYL TRANSFERASE SQD2"/>
    <property type="match status" value="1"/>
</dbReference>
<proteinExistence type="predicted"/>
<dbReference type="PANTHER" id="PTHR45947">
    <property type="entry name" value="SULFOQUINOVOSYL TRANSFERASE SQD2"/>
    <property type="match status" value="1"/>
</dbReference>
<gene>
    <name evidence="2" type="ORF">SAMN04488024_107193</name>
</gene>
<dbReference type="SUPFAM" id="SSF53756">
    <property type="entry name" value="UDP-Glycosyltransferase/glycogen phosphorylase"/>
    <property type="match status" value="1"/>
</dbReference>
<dbReference type="Gene3D" id="3.40.50.2000">
    <property type="entry name" value="Glycogen Phosphorylase B"/>
    <property type="match status" value="2"/>
</dbReference>
<evidence type="ECO:0000259" key="1">
    <source>
        <dbReference type="Pfam" id="PF00534"/>
    </source>
</evidence>
<dbReference type="EMBL" id="FMZH01000007">
    <property type="protein sequence ID" value="SDD71816.1"/>
    <property type="molecule type" value="Genomic_DNA"/>
</dbReference>
<keyword evidence="3" id="KW-1185">Reference proteome</keyword>
<evidence type="ECO:0000313" key="2">
    <source>
        <dbReference type="EMBL" id="SDD71816.1"/>
    </source>
</evidence>
<protein>
    <submittedName>
        <fullName evidence="2">Glycosyltransferase involved in cell wall bisynthesis</fullName>
    </submittedName>
</protein>
<dbReference type="GO" id="GO:0016757">
    <property type="term" value="F:glycosyltransferase activity"/>
    <property type="evidence" value="ECO:0007669"/>
    <property type="project" value="InterPro"/>
</dbReference>
<accession>A0A1G6X3G9</accession>
<name>A0A1G6X3G9_9SPHI</name>
<reference evidence="3" key="1">
    <citation type="submission" date="2016-10" db="EMBL/GenBank/DDBJ databases">
        <authorList>
            <person name="Varghese N."/>
            <person name="Submissions S."/>
        </authorList>
    </citation>
    <scope>NUCLEOTIDE SEQUENCE [LARGE SCALE GENOMIC DNA]</scope>
    <source>
        <strain evidence="3">DSM 18609</strain>
    </source>
</reference>
<organism evidence="2 3">
    <name type="scientific">Pedobacter soli</name>
    <dbReference type="NCBI Taxonomy" id="390242"/>
    <lineage>
        <taxon>Bacteria</taxon>
        <taxon>Pseudomonadati</taxon>
        <taxon>Bacteroidota</taxon>
        <taxon>Sphingobacteriia</taxon>
        <taxon>Sphingobacteriales</taxon>
        <taxon>Sphingobacteriaceae</taxon>
        <taxon>Pedobacter</taxon>
    </lineage>
</organism>
<dbReference type="STRING" id="390242.SAMN04488024_107193"/>
<dbReference type="Pfam" id="PF00534">
    <property type="entry name" value="Glycos_transf_1"/>
    <property type="match status" value="1"/>
</dbReference>
<dbReference type="InterPro" id="IPR050194">
    <property type="entry name" value="Glycosyltransferase_grp1"/>
</dbReference>
<sequence length="385" mass="44087">MNKLAVVITHPIQYYSPFFSILSKKFELRVFYTYGDPKNNTLFDSGFKKNIRWDIPLLTGYNYTFLHNSARNKSLNSFTGIKNPTIIKDIEDFSPQAILVYGWANTSHLKVLRYFKGKIPIWFRGDSTLLDDQNWLKKQLRKILLSGIYQKIDLALYVGAANKAYYKEFGIKDNQLIYVPHAIDNDRFNLERETDAKEIRSQLQIAEDQILILYAGKFEEKKDPKLLLNAFLKSERQDLHLLFVGSGNLEHELRLLANEGLKNHPNKRVSFMDFVNQKEIPSIYQACDVFCLPSKGPGETWGLSVNEAMASGRAVITSDKVGCHLDLVKTGLNGWIFRANDLTGLEDILALLDKNLLIEMGRNSKEIIASFDYDTGISNICRILK</sequence>
<dbReference type="Proteomes" id="UP000199455">
    <property type="component" value="Unassembled WGS sequence"/>
</dbReference>
<dbReference type="InterPro" id="IPR001296">
    <property type="entry name" value="Glyco_trans_1"/>
</dbReference>
<feature type="domain" description="Glycosyl transferase family 1" evidence="1">
    <location>
        <begin position="196"/>
        <end position="351"/>
    </location>
</feature>
<dbReference type="AlphaFoldDB" id="A0A1G6X3G9"/>
<dbReference type="RefSeq" id="WP_090770454.1">
    <property type="nucleotide sequence ID" value="NZ_FMZH01000007.1"/>
</dbReference>
<evidence type="ECO:0000313" key="3">
    <source>
        <dbReference type="Proteomes" id="UP000199455"/>
    </source>
</evidence>
<dbReference type="CDD" id="cd03801">
    <property type="entry name" value="GT4_PimA-like"/>
    <property type="match status" value="1"/>
</dbReference>